<gene>
    <name evidence="3" type="ORF">FQV27_06380</name>
</gene>
<dbReference type="AlphaFoldDB" id="A0A5C6S7W4"/>
<sequence length="331" mass="37410">MALCRQTGETGGCKGGDYRATKNHWPILCFFAHIGIGDMEEWVKRMEDTGTRTDTLHSDESRRRELADFLRRTRERLRPEKPSSKRRTPGLRREEVSDAAGISVTWYTWLEQARDIAVSTETLNRLVEALRLDRTETRYLYGLAGRTGELPAESTVPPSESLCELVTGLMPHPAYAMDRVFNVVASNPSSDALFGRFDTDQPAKSNILTRLFLDPDWKSLFVDWSAVARSAVAQFRASTSAFAQEKDATEIVSLLLEEVPGFKYIWAAAELAESPNWTKTIRCGHGVCRYDYALLRPEGGDRDYTIAIYRLNRSASVPVCNSNRWLSASWK</sequence>
<comment type="caution">
    <text evidence="3">The sequence shown here is derived from an EMBL/GenBank/DDBJ whole genome shotgun (WGS) entry which is preliminary data.</text>
</comment>
<dbReference type="Pfam" id="PF13560">
    <property type="entry name" value="HTH_31"/>
    <property type="match status" value="1"/>
</dbReference>
<dbReference type="Gene3D" id="1.10.260.40">
    <property type="entry name" value="lambda repressor-like DNA-binding domains"/>
    <property type="match status" value="1"/>
</dbReference>
<reference evidence="3 4" key="1">
    <citation type="submission" date="2019-08" db="EMBL/GenBank/DDBJ databases">
        <authorList>
            <person name="Ye J."/>
        </authorList>
    </citation>
    <scope>NUCLEOTIDE SEQUENCE [LARGE SCALE GENOMIC DNA]</scope>
    <source>
        <strain evidence="3 4">TK008</strain>
    </source>
</reference>
<evidence type="ECO:0000313" key="3">
    <source>
        <dbReference type="EMBL" id="TXB69744.1"/>
    </source>
</evidence>
<evidence type="ECO:0000313" key="4">
    <source>
        <dbReference type="Proteomes" id="UP000321562"/>
    </source>
</evidence>
<protein>
    <submittedName>
        <fullName evidence="3">Helix-turn-helix domain-containing protein</fullName>
    </submittedName>
</protein>
<proteinExistence type="predicted"/>
<feature type="region of interest" description="Disordered" evidence="1">
    <location>
        <begin position="73"/>
        <end position="94"/>
    </location>
</feature>
<name>A0A5C6S7W4_9RHOB</name>
<evidence type="ECO:0000256" key="1">
    <source>
        <dbReference type="SAM" id="MobiDB-lite"/>
    </source>
</evidence>
<dbReference type="GO" id="GO:0003677">
    <property type="term" value="F:DNA binding"/>
    <property type="evidence" value="ECO:0007669"/>
    <property type="project" value="InterPro"/>
</dbReference>
<organism evidence="3 4">
    <name type="scientific">Paracoccus aurantiacus</name>
    <dbReference type="NCBI Taxonomy" id="2599412"/>
    <lineage>
        <taxon>Bacteria</taxon>
        <taxon>Pseudomonadati</taxon>
        <taxon>Pseudomonadota</taxon>
        <taxon>Alphaproteobacteria</taxon>
        <taxon>Rhodobacterales</taxon>
        <taxon>Paracoccaceae</taxon>
        <taxon>Paracoccus</taxon>
    </lineage>
</organism>
<dbReference type="InterPro" id="IPR010982">
    <property type="entry name" value="Lambda_DNA-bd_dom_sf"/>
</dbReference>
<feature type="domain" description="HTH cro/C1-type" evidence="2">
    <location>
        <begin position="69"/>
        <end position="137"/>
    </location>
</feature>
<feature type="compositionally biased region" description="Basic and acidic residues" evidence="1">
    <location>
        <begin position="73"/>
        <end position="83"/>
    </location>
</feature>
<dbReference type="EMBL" id="VOPL01000002">
    <property type="protein sequence ID" value="TXB69744.1"/>
    <property type="molecule type" value="Genomic_DNA"/>
</dbReference>
<dbReference type="PANTHER" id="PTHR35010">
    <property type="entry name" value="BLL4672 PROTEIN-RELATED"/>
    <property type="match status" value="1"/>
</dbReference>
<dbReference type="InterPro" id="IPR001387">
    <property type="entry name" value="Cro/C1-type_HTH"/>
</dbReference>
<evidence type="ECO:0000259" key="2">
    <source>
        <dbReference type="SMART" id="SM00530"/>
    </source>
</evidence>
<dbReference type="SMART" id="SM00530">
    <property type="entry name" value="HTH_XRE"/>
    <property type="match status" value="1"/>
</dbReference>
<dbReference type="InterPro" id="IPR041413">
    <property type="entry name" value="MLTR_LBD"/>
</dbReference>
<dbReference type="Gene3D" id="3.30.450.180">
    <property type="match status" value="1"/>
</dbReference>
<dbReference type="OrthoDB" id="5346389at2"/>
<accession>A0A5C6S7W4</accession>
<dbReference type="SUPFAM" id="SSF47413">
    <property type="entry name" value="lambda repressor-like DNA-binding domains"/>
    <property type="match status" value="1"/>
</dbReference>
<keyword evidence="4" id="KW-1185">Reference proteome</keyword>
<dbReference type="Pfam" id="PF17765">
    <property type="entry name" value="MLTR_LBD"/>
    <property type="match status" value="1"/>
</dbReference>
<dbReference type="PANTHER" id="PTHR35010:SF3">
    <property type="entry name" value="BLL4873 PROTEIN"/>
    <property type="match status" value="1"/>
</dbReference>
<dbReference type="Proteomes" id="UP000321562">
    <property type="component" value="Unassembled WGS sequence"/>
</dbReference>